<name>A0ACC2CP61_DIPCM</name>
<evidence type="ECO:0000313" key="1">
    <source>
        <dbReference type="EMBL" id="KAJ7543713.1"/>
    </source>
</evidence>
<reference evidence="2" key="1">
    <citation type="journal article" date="2024" name="Proc. Natl. Acad. Sci. U.S.A.">
        <title>Extraordinary preservation of gene collinearity over three hundred million years revealed in homosporous lycophytes.</title>
        <authorList>
            <person name="Li C."/>
            <person name="Wickell D."/>
            <person name="Kuo L.Y."/>
            <person name="Chen X."/>
            <person name="Nie B."/>
            <person name="Liao X."/>
            <person name="Peng D."/>
            <person name="Ji J."/>
            <person name="Jenkins J."/>
            <person name="Williams M."/>
            <person name="Shu S."/>
            <person name="Plott C."/>
            <person name="Barry K."/>
            <person name="Rajasekar S."/>
            <person name="Grimwood J."/>
            <person name="Han X."/>
            <person name="Sun S."/>
            <person name="Hou Z."/>
            <person name="He W."/>
            <person name="Dai G."/>
            <person name="Sun C."/>
            <person name="Schmutz J."/>
            <person name="Leebens-Mack J.H."/>
            <person name="Li F.W."/>
            <person name="Wang L."/>
        </authorList>
    </citation>
    <scope>NUCLEOTIDE SEQUENCE [LARGE SCALE GENOMIC DNA]</scope>
    <source>
        <strain evidence="2">cv. PW_Plant_1</strain>
    </source>
</reference>
<dbReference type="EMBL" id="CM055100">
    <property type="protein sequence ID" value="KAJ7543713.1"/>
    <property type="molecule type" value="Genomic_DNA"/>
</dbReference>
<comment type="caution">
    <text evidence="1">The sequence shown here is derived from an EMBL/GenBank/DDBJ whole genome shotgun (WGS) entry which is preliminary data.</text>
</comment>
<organism evidence="1 2">
    <name type="scientific">Diphasiastrum complanatum</name>
    <name type="common">Issler's clubmoss</name>
    <name type="synonym">Lycopodium complanatum</name>
    <dbReference type="NCBI Taxonomy" id="34168"/>
    <lineage>
        <taxon>Eukaryota</taxon>
        <taxon>Viridiplantae</taxon>
        <taxon>Streptophyta</taxon>
        <taxon>Embryophyta</taxon>
        <taxon>Tracheophyta</taxon>
        <taxon>Lycopodiopsida</taxon>
        <taxon>Lycopodiales</taxon>
        <taxon>Lycopodiaceae</taxon>
        <taxon>Lycopodioideae</taxon>
        <taxon>Diphasiastrum</taxon>
    </lineage>
</organism>
<dbReference type="Proteomes" id="UP001162992">
    <property type="component" value="Chromosome 9"/>
</dbReference>
<evidence type="ECO:0000313" key="2">
    <source>
        <dbReference type="Proteomes" id="UP001162992"/>
    </source>
</evidence>
<keyword evidence="2" id="KW-1185">Reference proteome</keyword>
<accession>A0ACC2CP61</accession>
<gene>
    <name evidence="1" type="ORF">O6H91_09G049600</name>
</gene>
<proteinExistence type="predicted"/>
<protein>
    <submittedName>
        <fullName evidence="1">Uncharacterized protein</fullName>
    </submittedName>
</protein>
<sequence>MLWPPESIRAAGRVISQSEKKLKAEPLFSLVDRNLLETGKCWSTLGSLLCLCVGGLDELIHSLTFSSIRGSLQNCESVGSYFSELCIHIWSMSNCYYSIDVQPAMRMLCPPEDRLQAHRKTQT</sequence>